<dbReference type="OrthoDB" id="5918597at2759"/>
<evidence type="ECO:0000313" key="2">
    <source>
        <dbReference type="Proteomes" id="UP000294530"/>
    </source>
</evidence>
<name>A0A976FIH0_BRELC</name>
<dbReference type="EMBL" id="SHOA02000006">
    <property type="protein sequence ID" value="TDH67149.1"/>
    <property type="molecule type" value="Genomic_DNA"/>
</dbReference>
<protein>
    <submittedName>
        <fullName evidence="1">Uncharacterized protein</fullName>
    </submittedName>
</protein>
<organism evidence="1 2">
    <name type="scientific">Bremia lactucae</name>
    <name type="common">Lettuce downy mildew</name>
    <dbReference type="NCBI Taxonomy" id="4779"/>
    <lineage>
        <taxon>Eukaryota</taxon>
        <taxon>Sar</taxon>
        <taxon>Stramenopiles</taxon>
        <taxon>Oomycota</taxon>
        <taxon>Peronosporomycetes</taxon>
        <taxon>Peronosporales</taxon>
        <taxon>Peronosporaceae</taxon>
        <taxon>Bremia</taxon>
    </lineage>
</organism>
<dbReference type="Proteomes" id="UP000294530">
    <property type="component" value="Unassembled WGS sequence"/>
</dbReference>
<gene>
    <name evidence="1" type="ORF">CCR75_003928</name>
</gene>
<comment type="caution">
    <text evidence="1">The sequence shown here is derived from an EMBL/GenBank/DDBJ whole genome shotgun (WGS) entry which is preliminary data.</text>
</comment>
<accession>A0A976FIH0</accession>
<proteinExistence type="predicted"/>
<dbReference type="AlphaFoldDB" id="A0A976FIH0"/>
<reference evidence="1 2" key="1">
    <citation type="journal article" date="2021" name="Genome Biol.">
        <title>AFLAP: assembly-free linkage analysis pipeline using k-mers from genome sequencing data.</title>
        <authorList>
            <person name="Fletcher K."/>
            <person name="Zhang L."/>
            <person name="Gil J."/>
            <person name="Han R."/>
            <person name="Cavanaugh K."/>
            <person name="Michelmore R."/>
        </authorList>
    </citation>
    <scope>NUCLEOTIDE SEQUENCE [LARGE SCALE GENOMIC DNA]</scope>
    <source>
        <strain evidence="1 2">SF5</strain>
    </source>
</reference>
<dbReference type="GeneID" id="94347690"/>
<sequence>MIVMLGRAAPHLFLSLRQRFDRVSHSAIRCASTLPDNENPPHFENGLQFIAGVLRRSLPWLRNLSKYQVHGVFTESLSTAAQCWLLMQLYMPQRTSIDLLEFIKGAKTATEANLRAINCVDFSKSLADNKHDSHVVAVLKQYNTPAYYNKLALQVKKNYLHHSFYKECTAMKIEKTQLAGVTYQRLTQQDYKDWVTHTKPPRNNFSKATVEHLTIYLHVTTVEDLILVFLRDKPQYVQQHNVYRVVFESQVTNPADVDWRIENMHLIEQNSMSCANETDV</sequence>
<dbReference type="RefSeq" id="XP_067816648.1">
    <property type="nucleotide sequence ID" value="XM_067962019.1"/>
</dbReference>
<dbReference type="KEGG" id="blac:94347690"/>
<evidence type="ECO:0000313" key="1">
    <source>
        <dbReference type="EMBL" id="TDH67149.1"/>
    </source>
</evidence>
<keyword evidence="2" id="KW-1185">Reference proteome</keyword>